<feature type="transmembrane region" description="Helical" evidence="1">
    <location>
        <begin position="270"/>
        <end position="293"/>
    </location>
</feature>
<feature type="transmembrane region" description="Helical" evidence="1">
    <location>
        <begin position="239"/>
        <end position="258"/>
    </location>
</feature>
<feature type="transmembrane region" description="Helical" evidence="1">
    <location>
        <begin position="23"/>
        <end position="42"/>
    </location>
</feature>
<dbReference type="Pfam" id="PF05940">
    <property type="entry name" value="NnrS"/>
    <property type="match status" value="1"/>
</dbReference>
<keyword evidence="1" id="KW-1133">Transmembrane helix</keyword>
<feature type="transmembrane region" description="Helical" evidence="1">
    <location>
        <begin position="146"/>
        <end position="164"/>
    </location>
</feature>
<dbReference type="RefSeq" id="WP_067989031.1">
    <property type="nucleotide sequence ID" value="NZ_JBHSLU010000011.1"/>
</dbReference>
<feature type="transmembrane region" description="Helical" evidence="1">
    <location>
        <begin position="117"/>
        <end position="134"/>
    </location>
</feature>
<accession>A0ABW0P084</accession>
<reference evidence="3" key="1">
    <citation type="journal article" date="2019" name="Int. J. Syst. Evol. Microbiol.">
        <title>The Global Catalogue of Microorganisms (GCM) 10K type strain sequencing project: providing services to taxonomists for standard genome sequencing and annotation.</title>
        <authorList>
            <consortium name="The Broad Institute Genomics Platform"/>
            <consortium name="The Broad Institute Genome Sequencing Center for Infectious Disease"/>
            <person name="Wu L."/>
            <person name="Ma J."/>
        </authorList>
    </citation>
    <scope>NUCLEOTIDE SEQUENCE [LARGE SCALE GENOMIC DNA]</scope>
    <source>
        <strain evidence="3">CCUG 43117</strain>
    </source>
</reference>
<organism evidence="2 3">
    <name type="scientific">Bosea massiliensis</name>
    <dbReference type="NCBI Taxonomy" id="151419"/>
    <lineage>
        <taxon>Bacteria</taxon>
        <taxon>Pseudomonadati</taxon>
        <taxon>Pseudomonadota</taxon>
        <taxon>Alphaproteobacteria</taxon>
        <taxon>Hyphomicrobiales</taxon>
        <taxon>Boseaceae</taxon>
        <taxon>Bosea</taxon>
    </lineage>
</organism>
<sequence>MAPIPRLRDEGGHPLWSYGFRPFFLFGSLFATAAMLAWLPFYHGQITIPTAMTPRDWHAHEMIFGFLPAVVAGFLLTAIPNWTGRLPLQGRPLIVLVVVWVAGRVAIATSAATSLTFAAIVDLAFLALLAAAATREIVAGRNWRNLKVILVVALMLAGNVVFHVEAAREGFADVGVRLGIAATIFLITLVGGRVVPSFTRNWLARENPGRLPSPFGKLDMAALVASGLALLLWTAAPEGATTGVLLIVAGGLQTIRLMRWVGHRTWRDRLVLVLHLAYAFIPLGFFLAATAAFGQLSVSAGNHAWTVGASGLMVLAIMSRASLGHTGRALVASRWVEAVYLLLIGAAVLRICAALYPSLPALLSLAWLGWMGAFALFAASYWRVFTGPRQSA</sequence>
<proteinExistence type="predicted"/>
<feature type="transmembrane region" description="Helical" evidence="1">
    <location>
        <begin position="62"/>
        <end position="81"/>
    </location>
</feature>
<feature type="transmembrane region" description="Helical" evidence="1">
    <location>
        <begin position="362"/>
        <end position="382"/>
    </location>
</feature>
<comment type="caution">
    <text evidence="2">The sequence shown here is derived from an EMBL/GenBank/DDBJ whole genome shotgun (WGS) entry which is preliminary data.</text>
</comment>
<evidence type="ECO:0000313" key="3">
    <source>
        <dbReference type="Proteomes" id="UP001596060"/>
    </source>
</evidence>
<dbReference type="EMBL" id="JBHSLU010000011">
    <property type="protein sequence ID" value="MFC5505058.1"/>
    <property type="molecule type" value="Genomic_DNA"/>
</dbReference>
<keyword evidence="1" id="KW-0472">Membrane</keyword>
<protein>
    <submittedName>
        <fullName evidence="2">NnrS family protein</fullName>
    </submittedName>
</protein>
<keyword evidence="1" id="KW-0812">Transmembrane</keyword>
<keyword evidence="3" id="KW-1185">Reference proteome</keyword>
<gene>
    <name evidence="2" type="ORF">ACFPN9_07295</name>
</gene>
<feature type="transmembrane region" description="Helical" evidence="1">
    <location>
        <begin position="176"/>
        <end position="195"/>
    </location>
</feature>
<dbReference type="InterPro" id="IPR010266">
    <property type="entry name" value="NnrS"/>
</dbReference>
<evidence type="ECO:0000256" key="1">
    <source>
        <dbReference type="SAM" id="Phobius"/>
    </source>
</evidence>
<feature type="transmembrane region" description="Helical" evidence="1">
    <location>
        <begin position="305"/>
        <end position="323"/>
    </location>
</feature>
<feature type="transmembrane region" description="Helical" evidence="1">
    <location>
        <begin position="335"/>
        <end position="356"/>
    </location>
</feature>
<feature type="transmembrane region" description="Helical" evidence="1">
    <location>
        <begin position="93"/>
        <end position="111"/>
    </location>
</feature>
<name>A0ABW0P084_9HYPH</name>
<evidence type="ECO:0000313" key="2">
    <source>
        <dbReference type="EMBL" id="MFC5505058.1"/>
    </source>
</evidence>
<dbReference type="Proteomes" id="UP001596060">
    <property type="component" value="Unassembled WGS sequence"/>
</dbReference>